<dbReference type="RefSeq" id="WP_124868817.1">
    <property type="nucleotide sequence ID" value="NZ_RQZF01000002.1"/>
</dbReference>
<keyword evidence="1" id="KW-0472">Membrane</keyword>
<dbReference type="EMBL" id="RQZF01000002">
    <property type="protein sequence ID" value="RRC96001.1"/>
    <property type="molecule type" value="Genomic_DNA"/>
</dbReference>
<sequence length="120" mass="12586">MSLGYIAAVMVIVFAVDFALRALPFAALEPLRESDIVQALARWMPAGVLAILAVATFVGAAWPGQGVSLAEAGSATSWRWVPAVVASVATIAIHLLSGRRTLWSVGGGTVTFMLLLPFFS</sequence>
<evidence type="ECO:0000313" key="2">
    <source>
        <dbReference type="EMBL" id="RRC96001.1"/>
    </source>
</evidence>
<feature type="transmembrane region" description="Helical" evidence="1">
    <location>
        <begin position="77"/>
        <end position="95"/>
    </location>
</feature>
<evidence type="ECO:0000313" key="3">
    <source>
        <dbReference type="Proteomes" id="UP000280444"/>
    </source>
</evidence>
<keyword evidence="1" id="KW-1133">Transmembrane helix</keyword>
<dbReference type="OrthoDB" id="5324916at2"/>
<keyword evidence="1" id="KW-0812">Transmembrane</keyword>
<accession>A0A3P1SFD8</accession>
<feature type="transmembrane region" description="Helical" evidence="1">
    <location>
        <begin position="6"/>
        <end position="28"/>
    </location>
</feature>
<feature type="transmembrane region" description="Helical" evidence="1">
    <location>
        <begin position="102"/>
        <end position="119"/>
    </location>
</feature>
<protein>
    <submittedName>
        <fullName evidence="2">Branched-chain amino acid transporter AzlD</fullName>
    </submittedName>
</protein>
<organism evidence="2 3">
    <name type="scientific">Schaalia canis</name>
    <dbReference type="NCBI Taxonomy" id="100469"/>
    <lineage>
        <taxon>Bacteria</taxon>
        <taxon>Bacillati</taxon>
        <taxon>Actinomycetota</taxon>
        <taxon>Actinomycetes</taxon>
        <taxon>Actinomycetales</taxon>
        <taxon>Actinomycetaceae</taxon>
        <taxon>Schaalia</taxon>
    </lineage>
</organism>
<evidence type="ECO:0000256" key="1">
    <source>
        <dbReference type="SAM" id="Phobius"/>
    </source>
</evidence>
<gene>
    <name evidence="2" type="ORF">EII11_03930</name>
</gene>
<name>A0A3P1SFD8_9ACTO</name>
<reference evidence="2 3" key="1">
    <citation type="submission" date="2018-11" db="EMBL/GenBank/DDBJ databases">
        <title>Genomes From Bacteria Associated with the Canine Oral Cavity: a Test Case for Automated Genome-Based Taxonomic Assignment.</title>
        <authorList>
            <person name="Coil D.A."/>
            <person name="Jospin G."/>
            <person name="Darling A.E."/>
            <person name="Wallis C."/>
            <person name="Davis I.J."/>
            <person name="Harris S."/>
            <person name="Eisen J.A."/>
            <person name="Holcombe L.J."/>
            <person name="O'Flynn C."/>
        </authorList>
    </citation>
    <scope>NUCLEOTIDE SEQUENCE [LARGE SCALE GENOMIC DNA]</scope>
    <source>
        <strain evidence="2 3">OH770</strain>
    </source>
</reference>
<feature type="transmembrane region" description="Helical" evidence="1">
    <location>
        <begin position="40"/>
        <end position="62"/>
    </location>
</feature>
<comment type="caution">
    <text evidence="2">The sequence shown here is derived from an EMBL/GenBank/DDBJ whole genome shotgun (WGS) entry which is preliminary data.</text>
</comment>
<dbReference type="Pfam" id="PF05437">
    <property type="entry name" value="AzlD"/>
    <property type="match status" value="1"/>
</dbReference>
<dbReference type="Proteomes" id="UP000280444">
    <property type="component" value="Unassembled WGS sequence"/>
</dbReference>
<dbReference type="InterPro" id="IPR008407">
    <property type="entry name" value="Brnchd-chn_aa_trnsp_AzlD"/>
</dbReference>
<dbReference type="AlphaFoldDB" id="A0A3P1SFD8"/>
<keyword evidence="3" id="KW-1185">Reference proteome</keyword>
<proteinExistence type="predicted"/>